<evidence type="ECO:0000256" key="4">
    <source>
        <dbReference type="ARBA" id="ARBA00022695"/>
    </source>
</evidence>
<dbReference type="NCBIfam" id="NF005846">
    <property type="entry name" value="PRK07764.1-6"/>
    <property type="match status" value="1"/>
</dbReference>
<feature type="region of interest" description="Disordered" evidence="12">
    <location>
        <begin position="659"/>
        <end position="1045"/>
    </location>
</feature>
<dbReference type="InterPro" id="IPR003593">
    <property type="entry name" value="AAA+_ATPase"/>
</dbReference>
<dbReference type="EMBL" id="MQVS01000009">
    <property type="protein sequence ID" value="OKL51224.1"/>
    <property type="molecule type" value="Genomic_DNA"/>
</dbReference>
<dbReference type="Gene3D" id="3.40.50.300">
    <property type="entry name" value="P-loop containing nucleotide triphosphate hydrolases"/>
    <property type="match status" value="1"/>
</dbReference>
<evidence type="ECO:0000256" key="5">
    <source>
        <dbReference type="ARBA" id="ARBA00022705"/>
    </source>
</evidence>
<feature type="compositionally biased region" description="Low complexity" evidence="12">
    <location>
        <begin position="871"/>
        <end position="885"/>
    </location>
</feature>
<dbReference type="PANTHER" id="PTHR11669:SF0">
    <property type="entry name" value="PROTEIN STICHEL-LIKE 2"/>
    <property type="match status" value="1"/>
</dbReference>
<dbReference type="GO" id="GO:0009360">
    <property type="term" value="C:DNA polymerase III complex"/>
    <property type="evidence" value="ECO:0007669"/>
    <property type="project" value="InterPro"/>
</dbReference>
<dbReference type="InterPro" id="IPR045085">
    <property type="entry name" value="HLD_clamp_pol_III_gamma_tau"/>
</dbReference>
<feature type="region of interest" description="Disordered" evidence="12">
    <location>
        <begin position="378"/>
        <end position="430"/>
    </location>
</feature>
<feature type="compositionally biased region" description="Low complexity" evidence="12">
    <location>
        <begin position="946"/>
        <end position="955"/>
    </location>
</feature>
<dbReference type="InterPro" id="IPR027417">
    <property type="entry name" value="P-loop_NTPase"/>
</dbReference>
<dbReference type="Pfam" id="PF13177">
    <property type="entry name" value="DNA_pol3_delta2"/>
    <property type="match status" value="1"/>
</dbReference>
<evidence type="ECO:0000313" key="14">
    <source>
        <dbReference type="EMBL" id="OKL51224.1"/>
    </source>
</evidence>
<dbReference type="Proteomes" id="UP000185612">
    <property type="component" value="Unassembled WGS sequence"/>
</dbReference>
<dbReference type="InParanoid" id="A0A1Q5PUH7"/>
<dbReference type="InterPro" id="IPR022754">
    <property type="entry name" value="DNA_pol_III_gamma-3"/>
</dbReference>
<feature type="compositionally biased region" description="Pro residues" evidence="12">
    <location>
        <begin position="893"/>
        <end position="907"/>
    </location>
</feature>
<dbReference type="FunFam" id="3.40.50.300:FF:000014">
    <property type="entry name" value="DNA polymerase III subunit gamma/tau"/>
    <property type="match status" value="1"/>
</dbReference>
<comment type="similarity">
    <text evidence="1">Belongs to the DnaX/STICHEL family.</text>
</comment>
<dbReference type="EC" id="2.7.7.7" evidence="2"/>
<organism evidence="14 15">
    <name type="scientific">Buchananella hordeovulneris</name>
    <dbReference type="NCBI Taxonomy" id="52770"/>
    <lineage>
        <taxon>Bacteria</taxon>
        <taxon>Bacillati</taxon>
        <taxon>Actinomycetota</taxon>
        <taxon>Actinomycetes</taxon>
        <taxon>Actinomycetales</taxon>
        <taxon>Actinomycetaceae</taxon>
        <taxon>Buchananella</taxon>
    </lineage>
</organism>
<feature type="region of interest" description="Disordered" evidence="12">
    <location>
        <begin position="442"/>
        <end position="576"/>
    </location>
</feature>
<dbReference type="Gene3D" id="1.10.8.60">
    <property type="match status" value="1"/>
</dbReference>
<dbReference type="SUPFAM" id="SSF52540">
    <property type="entry name" value="P-loop containing nucleoside triphosphate hydrolases"/>
    <property type="match status" value="1"/>
</dbReference>
<dbReference type="GO" id="GO:0046872">
    <property type="term" value="F:metal ion binding"/>
    <property type="evidence" value="ECO:0007669"/>
    <property type="project" value="UniProtKB-KW"/>
</dbReference>
<keyword evidence="5" id="KW-0235">DNA replication</keyword>
<keyword evidence="6" id="KW-0479">Metal-binding</keyword>
<dbReference type="Pfam" id="PF22608">
    <property type="entry name" value="DNAX_ATPase_lid"/>
    <property type="match status" value="1"/>
</dbReference>
<evidence type="ECO:0000256" key="12">
    <source>
        <dbReference type="SAM" id="MobiDB-lite"/>
    </source>
</evidence>
<protein>
    <recommendedName>
        <fullName evidence="2">DNA-directed DNA polymerase</fullName>
        <ecNumber evidence="2">2.7.7.7</ecNumber>
    </recommendedName>
</protein>
<evidence type="ECO:0000256" key="8">
    <source>
        <dbReference type="ARBA" id="ARBA00022833"/>
    </source>
</evidence>
<dbReference type="NCBIfam" id="TIGR02397">
    <property type="entry name" value="dnaX_nterm"/>
    <property type="match status" value="1"/>
</dbReference>
<evidence type="ECO:0000256" key="1">
    <source>
        <dbReference type="ARBA" id="ARBA00006360"/>
    </source>
</evidence>
<feature type="compositionally biased region" description="Pro residues" evidence="12">
    <location>
        <begin position="917"/>
        <end position="926"/>
    </location>
</feature>
<comment type="catalytic activity">
    <reaction evidence="11">
        <text>DNA(n) + a 2'-deoxyribonucleoside 5'-triphosphate = DNA(n+1) + diphosphate</text>
        <dbReference type="Rhea" id="RHEA:22508"/>
        <dbReference type="Rhea" id="RHEA-COMP:17339"/>
        <dbReference type="Rhea" id="RHEA-COMP:17340"/>
        <dbReference type="ChEBI" id="CHEBI:33019"/>
        <dbReference type="ChEBI" id="CHEBI:61560"/>
        <dbReference type="ChEBI" id="CHEBI:173112"/>
        <dbReference type="EC" id="2.7.7.7"/>
    </reaction>
</comment>
<keyword evidence="7" id="KW-0547">Nucleotide-binding</keyword>
<dbReference type="OrthoDB" id="9810148at2"/>
<evidence type="ECO:0000256" key="11">
    <source>
        <dbReference type="ARBA" id="ARBA00049244"/>
    </source>
</evidence>
<evidence type="ECO:0000256" key="6">
    <source>
        <dbReference type="ARBA" id="ARBA00022723"/>
    </source>
</evidence>
<evidence type="ECO:0000256" key="3">
    <source>
        <dbReference type="ARBA" id="ARBA00022679"/>
    </source>
</evidence>
<evidence type="ECO:0000313" key="15">
    <source>
        <dbReference type="Proteomes" id="UP000185612"/>
    </source>
</evidence>
<accession>A0A1Q5PUH7</accession>
<evidence type="ECO:0000256" key="10">
    <source>
        <dbReference type="ARBA" id="ARBA00022932"/>
    </source>
</evidence>
<dbReference type="CDD" id="cd18137">
    <property type="entry name" value="HLD_clamp_pol_III_gamma_tau"/>
    <property type="match status" value="1"/>
</dbReference>
<feature type="compositionally biased region" description="Low complexity" evidence="12">
    <location>
        <begin position="456"/>
        <end position="474"/>
    </location>
</feature>
<evidence type="ECO:0000256" key="9">
    <source>
        <dbReference type="ARBA" id="ARBA00022840"/>
    </source>
</evidence>
<dbReference type="GO" id="GO:0006261">
    <property type="term" value="P:DNA-templated DNA replication"/>
    <property type="evidence" value="ECO:0007669"/>
    <property type="project" value="TreeGrafter"/>
</dbReference>
<keyword evidence="15" id="KW-1185">Reference proteome</keyword>
<dbReference type="SUPFAM" id="SSF48019">
    <property type="entry name" value="post-AAA+ oligomerization domain-like"/>
    <property type="match status" value="1"/>
</dbReference>
<keyword evidence="9" id="KW-0067">ATP-binding</keyword>
<dbReference type="RefSeq" id="WP_073825500.1">
    <property type="nucleotide sequence ID" value="NZ_MQVS01000009.1"/>
</dbReference>
<dbReference type="SMART" id="SM00382">
    <property type="entry name" value="AAA"/>
    <property type="match status" value="1"/>
</dbReference>
<comment type="caution">
    <text evidence="14">The sequence shown here is derived from an EMBL/GenBank/DDBJ whole genome shotgun (WGS) entry which is preliminary data.</text>
</comment>
<dbReference type="PANTHER" id="PTHR11669">
    <property type="entry name" value="REPLICATION FACTOR C / DNA POLYMERASE III GAMMA-TAU SUBUNIT"/>
    <property type="match status" value="1"/>
</dbReference>
<feature type="compositionally biased region" description="Pro residues" evidence="12">
    <location>
        <begin position="956"/>
        <end position="975"/>
    </location>
</feature>
<name>A0A1Q5PUH7_9ACTO</name>
<feature type="compositionally biased region" description="Basic and acidic residues" evidence="12">
    <location>
        <begin position="672"/>
        <end position="682"/>
    </location>
</feature>
<dbReference type="Gene3D" id="1.20.272.10">
    <property type="match status" value="1"/>
</dbReference>
<evidence type="ECO:0000259" key="13">
    <source>
        <dbReference type="SMART" id="SM00382"/>
    </source>
</evidence>
<dbReference type="InterPro" id="IPR008921">
    <property type="entry name" value="DNA_pol3_clamp-load_cplx_C"/>
</dbReference>
<keyword evidence="8" id="KW-0862">Zinc</keyword>
<dbReference type="GO" id="GO:0005524">
    <property type="term" value="F:ATP binding"/>
    <property type="evidence" value="ECO:0007669"/>
    <property type="project" value="UniProtKB-KW"/>
</dbReference>
<feature type="compositionally biased region" description="Low complexity" evidence="12">
    <location>
        <begin position="483"/>
        <end position="567"/>
    </location>
</feature>
<feature type="compositionally biased region" description="Low complexity" evidence="12">
    <location>
        <begin position="659"/>
        <end position="671"/>
    </location>
</feature>
<dbReference type="GO" id="GO:0003677">
    <property type="term" value="F:DNA binding"/>
    <property type="evidence" value="ECO:0007669"/>
    <property type="project" value="InterPro"/>
</dbReference>
<sequence>MTTALYRRYRPEAFADVIGQTHVTEPLMAALRADRVTHAYLFSGPRGCGKTTSARILARCLNCAQGPTDTPCGQCDSCRELARDGAGSLDVVEIDAASHNGVDDARELRERAAFAPVRDRYKIFILDEAHMVTPQGFNALLKLVEEPPEHVKFIFATTEPEKVIGTIRSRTHHYPFRLVPPDELTAFLEELAAREGVAIAPGVLPLVVRAGGGSVRDSLSVLDQLIAGAVDGGLDYQRAVALLGYTDEAMLDSMVTALAADDGAGVFRVVERVIGAGQEPRRFVEDLLQRLRDLLVVAVTGENARHALAGLPDDVFTRMVEQARSLGPAALSRAADLTNAALTSMTGATSPRLHVELLCARILLALGEVAGVTPAAGTAPAVTRPAVTRPAPVQASRAPGERPGRPAATRPAPAAAPVQSAPQPELPSRSAADVLAAAAADWGEDDGPAGPPVPETAPGGPAPARTASRPPAAARRLEEAEARQTAAAPAPTGDRAPSAAPAHPVAAAAPRPEAGAPARPEPAAAPARVAAPEARPTASALPAAAPGPEVSAPARPEAATAPARPQPSKASSSAAHAEMVRDRWDEVLQALRRTSQVVWALVSANAHPGPIEADRFAVHIPTAGLVSTFEARNMGGAVAAALRETLGLELTVVAVQAGPPSQARPAQSAPRGQREGEVKGDPKAPAAEAAPIAPPEQDPDFGPEPDFGYDLPPGRGDNFPQPQVAVRPAPGPRAEVPADSAATAATAARAADNARPASSPQSVPSSALSGNQGSQPPALPGNQGSQPPALPGSQESLPPTPPARRESQPPTPPARRESQPPAPPRNRESQPPAAPTSARGAAAWDDVEWPEVAAIPCEPQWESPAVDQELAAPASAGEASTAPSSVAGEARPTSPPAAPTAPAPRPAAPAVAAQHPVAPPAAPAAPPQSSTSGAPLQPTTPPPAAPAAEPGAPAAPAHPTPAPEPPPVVDAPPRPAHATVHDIRSGRQLRHLSAPDYEPLPPEPEDPYGPEDPYAPVGPASAGRAANLTFQDGEDEISYDDPGADTTTEAGVHVLLRVLGGRVLEERTGADAQ</sequence>
<dbReference type="InterPro" id="IPR012763">
    <property type="entry name" value="DNA_pol_III_sug/sutau_N"/>
</dbReference>
<evidence type="ECO:0000256" key="7">
    <source>
        <dbReference type="ARBA" id="ARBA00022741"/>
    </source>
</evidence>
<gene>
    <name evidence="14" type="ORF">BSZ40_08835</name>
</gene>
<feature type="compositionally biased region" description="Low complexity" evidence="12">
    <location>
        <begin position="737"/>
        <end position="769"/>
    </location>
</feature>
<keyword evidence="3" id="KW-0808">Transferase</keyword>
<evidence type="ECO:0000256" key="2">
    <source>
        <dbReference type="ARBA" id="ARBA00012417"/>
    </source>
</evidence>
<proteinExistence type="inferred from homology"/>
<dbReference type="GO" id="GO:0003887">
    <property type="term" value="F:DNA-directed DNA polymerase activity"/>
    <property type="evidence" value="ECO:0007669"/>
    <property type="project" value="UniProtKB-KW"/>
</dbReference>
<reference evidence="15" key="1">
    <citation type="submission" date="2016-12" db="EMBL/GenBank/DDBJ databases">
        <authorList>
            <person name="Meng X."/>
        </authorList>
    </citation>
    <scope>NUCLEOTIDE SEQUENCE [LARGE SCALE GENOMIC DNA]</scope>
    <source>
        <strain evidence="15">DSM 20732</strain>
    </source>
</reference>
<dbReference type="STRING" id="52770.BSZ40_08835"/>
<keyword evidence="4" id="KW-0548">Nucleotidyltransferase</keyword>
<feature type="compositionally biased region" description="Acidic residues" evidence="12">
    <location>
        <begin position="1032"/>
        <end position="1043"/>
    </location>
</feature>
<dbReference type="InterPro" id="IPR050238">
    <property type="entry name" value="DNA_Rep/Repair_Clamp_Loader"/>
</dbReference>
<dbReference type="Pfam" id="PF12169">
    <property type="entry name" value="DNA_pol3_gamma3"/>
    <property type="match status" value="1"/>
</dbReference>
<feature type="compositionally biased region" description="Low complexity" evidence="12">
    <location>
        <begin position="405"/>
        <end position="423"/>
    </location>
</feature>
<keyword evidence="10" id="KW-0239">DNA-directed DNA polymerase</keyword>
<dbReference type="CDD" id="cd00009">
    <property type="entry name" value="AAA"/>
    <property type="match status" value="1"/>
</dbReference>
<feature type="compositionally biased region" description="Low complexity" evidence="12">
    <location>
        <begin position="378"/>
        <end position="398"/>
    </location>
</feature>
<dbReference type="AlphaFoldDB" id="A0A1Q5PUH7"/>
<feature type="domain" description="AAA+ ATPase" evidence="13">
    <location>
        <begin position="36"/>
        <end position="184"/>
    </location>
</feature>